<dbReference type="InterPro" id="IPR036388">
    <property type="entry name" value="WH-like_DNA-bd_sf"/>
</dbReference>
<dbReference type="GO" id="GO:0003677">
    <property type="term" value="F:DNA binding"/>
    <property type="evidence" value="ECO:0007669"/>
    <property type="project" value="UniProtKB-KW"/>
</dbReference>
<dbReference type="PANTHER" id="PTHR30419">
    <property type="entry name" value="HTH-TYPE TRANSCRIPTIONAL REGULATOR YBHD"/>
    <property type="match status" value="1"/>
</dbReference>
<dbReference type="GO" id="GO:0005829">
    <property type="term" value="C:cytosol"/>
    <property type="evidence" value="ECO:0007669"/>
    <property type="project" value="TreeGrafter"/>
</dbReference>
<evidence type="ECO:0000256" key="2">
    <source>
        <dbReference type="ARBA" id="ARBA00023015"/>
    </source>
</evidence>
<dbReference type="FunFam" id="1.10.10.10:FF:000001">
    <property type="entry name" value="LysR family transcriptional regulator"/>
    <property type="match status" value="1"/>
</dbReference>
<evidence type="ECO:0000259" key="8">
    <source>
        <dbReference type="PROSITE" id="PS50931"/>
    </source>
</evidence>
<evidence type="ECO:0000256" key="7">
    <source>
        <dbReference type="ARBA" id="ARBA00083243"/>
    </source>
</evidence>
<dbReference type="Pfam" id="PF00126">
    <property type="entry name" value="HTH_1"/>
    <property type="match status" value="1"/>
</dbReference>
<comment type="function">
    <text evidence="5">Transcriptional regulator of the ttuABCDE tartrate utilization operon.</text>
</comment>
<evidence type="ECO:0000313" key="9">
    <source>
        <dbReference type="EMBL" id="NEI73959.1"/>
    </source>
</evidence>
<dbReference type="AlphaFoldDB" id="A0A6L9UF40"/>
<evidence type="ECO:0000313" key="10">
    <source>
        <dbReference type="Proteomes" id="UP000483035"/>
    </source>
</evidence>
<accession>A0A6L9UF40</accession>
<sequence length="301" mass="33253">MINLRQIKCFQAVVELGNFSRAAERLRTSQAGVSHAIHDLEALLGTRLFDRTTRRVELTEAGQIFAAGVLPGLAEIERAVESVRDLSELRTGLVRIAAPPLLGATVLPRLLQEVAKLHPSLKLRIEDVGTDLIVPRVRNGLYEIGIGTFNTDEEGIDRQHVLSDRLMVFIEMDHPFKSLEEVGWKALHDQRVITLTRESNIRLLTEIGFETAGLPLRPHLEVHQIHTALSLVESGAGVAVLPTYAFAALNGRGIAARPLTDPAITRQVSIITARERTLSPATTAVRPLLRKILRQMVPEIL</sequence>
<keyword evidence="4" id="KW-0804">Transcription</keyword>
<dbReference type="SUPFAM" id="SSF46785">
    <property type="entry name" value="Winged helix' DNA-binding domain"/>
    <property type="match status" value="1"/>
</dbReference>
<dbReference type="PANTHER" id="PTHR30419:SF8">
    <property type="entry name" value="NITROGEN ASSIMILATION TRANSCRIPTIONAL ACTIVATOR-RELATED"/>
    <property type="match status" value="1"/>
</dbReference>
<dbReference type="InterPro" id="IPR036390">
    <property type="entry name" value="WH_DNA-bd_sf"/>
</dbReference>
<protein>
    <recommendedName>
        <fullName evidence="6">HTH-type transcriptional regulator TtuA</fullName>
    </recommendedName>
    <alternativeName>
        <fullName evidence="7">Tartrate utilization transcriptional regulator</fullName>
    </alternativeName>
</protein>
<evidence type="ECO:0000256" key="5">
    <source>
        <dbReference type="ARBA" id="ARBA00054626"/>
    </source>
</evidence>
<dbReference type="CDD" id="cd08440">
    <property type="entry name" value="PBP2_LTTR_like_4"/>
    <property type="match status" value="1"/>
</dbReference>
<dbReference type="Gene3D" id="1.10.10.10">
    <property type="entry name" value="Winged helix-like DNA-binding domain superfamily/Winged helix DNA-binding domain"/>
    <property type="match status" value="1"/>
</dbReference>
<proteinExistence type="inferred from homology"/>
<organism evidence="9 10">
    <name type="scientific">Rhizobium lusitanum</name>
    <dbReference type="NCBI Taxonomy" id="293958"/>
    <lineage>
        <taxon>Bacteria</taxon>
        <taxon>Pseudomonadati</taxon>
        <taxon>Pseudomonadota</taxon>
        <taxon>Alphaproteobacteria</taxon>
        <taxon>Hyphomicrobiales</taxon>
        <taxon>Rhizobiaceae</taxon>
        <taxon>Rhizobium/Agrobacterium group</taxon>
        <taxon>Rhizobium</taxon>
    </lineage>
</organism>
<keyword evidence="2" id="KW-0805">Transcription regulation</keyword>
<dbReference type="Proteomes" id="UP000483035">
    <property type="component" value="Unassembled WGS sequence"/>
</dbReference>
<keyword evidence="3" id="KW-0238">DNA-binding</keyword>
<dbReference type="SUPFAM" id="SSF53850">
    <property type="entry name" value="Periplasmic binding protein-like II"/>
    <property type="match status" value="1"/>
</dbReference>
<name>A0A6L9UF40_9HYPH</name>
<reference evidence="9 10" key="1">
    <citation type="submission" date="2019-12" db="EMBL/GenBank/DDBJ databases">
        <title>Rhizobium genotypes associated with high levels of biological nitrogen fixation by grain legumes in a temperate-maritime cropping system.</title>
        <authorList>
            <person name="Maluk M."/>
            <person name="Francesc Ferrando Molina F."/>
            <person name="Lopez Del Egido L."/>
            <person name="Lafos M."/>
            <person name="Langarica-Fuentes A."/>
            <person name="Gebre Yohannes G."/>
            <person name="Young M.W."/>
            <person name="Martin P."/>
            <person name="Gantlett R."/>
            <person name="Kenicer G."/>
            <person name="Hawes C."/>
            <person name="Begg G.S."/>
            <person name="Quilliam R.S."/>
            <person name="Squire G.R."/>
            <person name="Poole P.S."/>
            <person name="Young P.W."/>
            <person name="Iannetta P.M."/>
            <person name="James E.K."/>
        </authorList>
    </citation>
    <scope>NUCLEOTIDE SEQUENCE [LARGE SCALE GENOMIC DNA]</scope>
    <source>
        <strain evidence="9 10">JHI1118</strain>
    </source>
</reference>
<comment type="caution">
    <text evidence="9">The sequence shown here is derived from an EMBL/GenBank/DDBJ whole genome shotgun (WGS) entry which is preliminary data.</text>
</comment>
<dbReference type="Pfam" id="PF03466">
    <property type="entry name" value="LysR_substrate"/>
    <property type="match status" value="1"/>
</dbReference>
<feature type="domain" description="HTH lysR-type" evidence="8">
    <location>
        <begin position="2"/>
        <end position="59"/>
    </location>
</feature>
<dbReference type="PROSITE" id="PS50931">
    <property type="entry name" value="HTH_LYSR"/>
    <property type="match status" value="1"/>
</dbReference>
<evidence type="ECO:0000256" key="3">
    <source>
        <dbReference type="ARBA" id="ARBA00023125"/>
    </source>
</evidence>
<comment type="similarity">
    <text evidence="1">Belongs to the LysR transcriptional regulatory family.</text>
</comment>
<evidence type="ECO:0000256" key="4">
    <source>
        <dbReference type="ARBA" id="ARBA00023163"/>
    </source>
</evidence>
<dbReference type="PRINTS" id="PR00039">
    <property type="entry name" value="HTHLYSR"/>
</dbReference>
<dbReference type="InterPro" id="IPR005119">
    <property type="entry name" value="LysR_subst-bd"/>
</dbReference>
<dbReference type="RefSeq" id="WP_163992745.1">
    <property type="nucleotide sequence ID" value="NZ_WUEY01000023.1"/>
</dbReference>
<dbReference type="InterPro" id="IPR050950">
    <property type="entry name" value="HTH-type_LysR_regulators"/>
</dbReference>
<dbReference type="GO" id="GO:0003700">
    <property type="term" value="F:DNA-binding transcription factor activity"/>
    <property type="evidence" value="ECO:0007669"/>
    <property type="project" value="InterPro"/>
</dbReference>
<dbReference type="EMBL" id="WUEY01000023">
    <property type="protein sequence ID" value="NEI73959.1"/>
    <property type="molecule type" value="Genomic_DNA"/>
</dbReference>
<evidence type="ECO:0000256" key="6">
    <source>
        <dbReference type="ARBA" id="ARBA00067332"/>
    </source>
</evidence>
<dbReference type="InterPro" id="IPR000847">
    <property type="entry name" value="LysR_HTH_N"/>
</dbReference>
<evidence type="ECO:0000256" key="1">
    <source>
        <dbReference type="ARBA" id="ARBA00009437"/>
    </source>
</evidence>
<gene>
    <name evidence="9" type="ORF">GR212_30840</name>
</gene>
<dbReference type="Gene3D" id="3.40.190.290">
    <property type="match status" value="1"/>
</dbReference>